<keyword evidence="2" id="KW-1185">Reference proteome</keyword>
<dbReference type="EMBL" id="QLLL01000008">
    <property type="protein sequence ID" value="RAJ00330.1"/>
    <property type="molecule type" value="Genomic_DNA"/>
</dbReference>
<proteinExistence type="predicted"/>
<sequence>MAENGGHSTGIQGFNVAMTNDKIFYTCALYYDSQYFKAKCFAINSRQCSN</sequence>
<protein>
    <submittedName>
        <fullName evidence="1">Uncharacterized protein</fullName>
    </submittedName>
</protein>
<gene>
    <name evidence="1" type="ORF">LX64_04032</name>
</gene>
<dbReference type="AlphaFoldDB" id="A0A327Q7H0"/>
<comment type="caution">
    <text evidence="1">The sequence shown here is derived from an EMBL/GenBank/DDBJ whole genome shotgun (WGS) entry which is preliminary data.</text>
</comment>
<evidence type="ECO:0000313" key="1">
    <source>
        <dbReference type="EMBL" id="RAJ00330.1"/>
    </source>
</evidence>
<organism evidence="1 2">
    <name type="scientific">Chitinophaga skermanii</name>
    <dbReference type="NCBI Taxonomy" id="331697"/>
    <lineage>
        <taxon>Bacteria</taxon>
        <taxon>Pseudomonadati</taxon>
        <taxon>Bacteroidota</taxon>
        <taxon>Chitinophagia</taxon>
        <taxon>Chitinophagales</taxon>
        <taxon>Chitinophagaceae</taxon>
        <taxon>Chitinophaga</taxon>
    </lineage>
</organism>
<evidence type="ECO:0000313" key="2">
    <source>
        <dbReference type="Proteomes" id="UP000249547"/>
    </source>
</evidence>
<accession>A0A327Q7H0</accession>
<dbReference type="Proteomes" id="UP000249547">
    <property type="component" value="Unassembled WGS sequence"/>
</dbReference>
<name>A0A327Q7H0_9BACT</name>
<reference evidence="1 2" key="1">
    <citation type="submission" date="2018-06" db="EMBL/GenBank/DDBJ databases">
        <title>Genomic Encyclopedia of Archaeal and Bacterial Type Strains, Phase II (KMG-II): from individual species to whole genera.</title>
        <authorList>
            <person name="Goeker M."/>
        </authorList>
    </citation>
    <scope>NUCLEOTIDE SEQUENCE [LARGE SCALE GENOMIC DNA]</scope>
    <source>
        <strain evidence="1 2">DSM 23857</strain>
    </source>
</reference>